<evidence type="ECO:0000313" key="2">
    <source>
        <dbReference type="EMBL" id="BAD36554.1"/>
    </source>
</evidence>
<sequence length="55" mass="6688">MLSDREYAHKREYSPELLKKIDHRRISCRWNIQGDAQHDKERTREFIILDTCADV</sequence>
<dbReference type="EMBL" id="AP005914">
    <property type="protein sequence ID" value="BAD36554.1"/>
    <property type="molecule type" value="Genomic_DNA"/>
</dbReference>
<evidence type="ECO:0000313" key="1">
    <source>
        <dbReference type="EMBL" id="BAD35949.1"/>
    </source>
</evidence>
<evidence type="ECO:0000313" key="3">
    <source>
        <dbReference type="Proteomes" id="UP000000763"/>
    </source>
</evidence>
<accession>Q69KI6</accession>
<reference evidence="2" key="2">
    <citation type="submission" date="2002-11" db="EMBL/GenBank/DDBJ databases">
        <title>Oryza sativa nipponbare(GA3) genomic DNA, chromosome 6, BAC clone:OSJNBb0027A16.</title>
        <authorList>
            <person name="Sasaki T."/>
            <person name="Matsumoto T."/>
            <person name="Katayose Y."/>
        </authorList>
    </citation>
    <scope>NUCLEOTIDE SEQUENCE</scope>
</reference>
<protein>
    <submittedName>
        <fullName evidence="2">Uncharacterized protein</fullName>
    </submittedName>
</protein>
<gene>
    <name evidence="2" type="ORF">OSJNBb0027A16.33</name>
    <name evidence="1" type="ORF">P0680B05.8</name>
</gene>
<name>Q69KI6_ORYSJ</name>
<organism evidence="2 3">
    <name type="scientific">Oryza sativa subsp. japonica</name>
    <name type="common">Rice</name>
    <dbReference type="NCBI Taxonomy" id="39947"/>
    <lineage>
        <taxon>Eukaryota</taxon>
        <taxon>Viridiplantae</taxon>
        <taxon>Streptophyta</taxon>
        <taxon>Embryophyta</taxon>
        <taxon>Tracheophyta</taxon>
        <taxon>Spermatophyta</taxon>
        <taxon>Magnoliopsida</taxon>
        <taxon>Liliopsida</taxon>
        <taxon>Poales</taxon>
        <taxon>Poaceae</taxon>
        <taxon>BOP clade</taxon>
        <taxon>Oryzoideae</taxon>
        <taxon>Oryzeae</taxon>
        <taxon>Oryzinae</taxon>
        <taxon>Oryza</taxon>
        <taxon>Oryza sativa</taxon>
    </lineage>
</organism>
<dbReference type="EMBL" id="AP004804">
    <property type="protein sequence ID" value="BAD35949.1"/>
    <property type="molecule type" value="Genomic_DNA"/>
</dbReference>
<dbReference type="AlphaFoldDB" id="Q69KI6"/>
<reference evidence="1" key="1">
    <citation type="submission" date="2002-02" db="EMBL/GenBank/DDBJ databases">
        <title>Oryza sativa nipponbare(GA3) genomic DNA, chromosome 6, PAC clone:P0680B05.</title>
        <authorList>
            <person name="Sasaki T."/>
            <person name="Matsumoto T."/>
            <person name="Yamamoto K."/>
        </authorList>
    </citation>
    <scope>NUCLEOTIDE SEQUENCE</scope>
</reference>
<dbReference type="Proteomes" id="UP000000763">
    <property type="component" value="Chromosome 6"/>
</dbReference>
<proteinExistence type="predicted"/>
<reference evidence="3" key="3">
    <citation type="journal article" date="2005" name="Nature">
        <title>The map-based sequence of the rice genome.</title>
        <authorList>
            <consortium name="International rice genome sequencing project (IRGSP)"/>
            <person name="Matsumoto T."/>
            <person name="Wu J."/>
            <person name="Kanamori H."/>
            <person name="Katayose Y."/>
            <person name="Fujisawa M."/>
            <person name="Namiki N."/>
            <person name="Mizuno H."/>
            <person name="Yamamoto K."/>
            <person name="Antonio B.A."/>
            <person name="Baba T."/>
            <person name="Sakata K."/>
            <person name="Nagamura Y."/>
            <person name="Aoki H."/>
            <person name="Arikawa K."/>
            <person name="Arita K."/>
            <person name="Bito T."/>
            <person name="Chiden Y."/>
            <person name="Fujitsuka N."/>
            <person name="Fukunaka R."/>
            <person name="Hamada M."/>
            <person name="Harada C."/>
            <person name="Hayashi A."/>
            <person name="Hijishita S."/>
            <person name="Honda M."/>
            <person name="Hosokawa S."/>
            <person name="Ichikawa Y."/>
            <person name="Idonuma A."/>
            <person name="Iijima M."/>
            <person name="Ikeda M."/>
            <person name="Ikeno M."/>
            <person name="Ito K."/>
            <person name="Ito S."/>
            <person name="Ito T."/>
            <person name="Ito Y."/>
            <person name="Ito Y."/>
            <person name="Iwabuchi A."/>
            <person name="Kamiya K."/>
            <person name="Karasawa W."/>
            <person name="Kurita K."/>
            <person name="Katagiri S."/>
            <person name="Kikuta A."/>
            <person name="Kobayashi H."/>
            <person name="Kobayashi N."/>
            <person name="Machita K."/>
            <person name="Maehara T."/>
            <person name="Masukawa M."/>
            <person name="Mizubayashi T."/>
            <person name="Mukai Y."/>
            <person name="Nagasaki H."/>
            <person name="Nagata Y."/>
            <person name="Naito S."/>
            <person name="Nakashima M."/>
            <person name="Nakama Y."/>
            <person name="Nakamichi Y."/>
            <person name="Nakamura M."/>
            <person name="Meguro A."/>
            <person name="Negishi M."/>
            <person name="Ohta I."/>
            <person name="Ohta T."/>
            <person name="Okamoto M."/>
            <person name="Ono N."/>
            <person name="Saji S."/>
            <person name="Sakaguchi M."/>
            <person name="Sakai K."/>
            <person name="Shibata M."/>
            <person name="Shimokawa T."/>
            <person name="Song J."/>
            <person name="Takazaki Y."/>
            <person name="Terasawa K."/>
            <person name="Tsugane M."/>
            <person name="Tsuji K."/>
            <person name="Ueda S."/>
            <person name="Waki K."/>
            <person name="Yamagata H."/>
            <person name="Yamamoto M."/>
            <person name="Yamamoto S."/>
            <person name="Yamane H."/>
            <person name="Yoshiki S."/>
            <person name="Yoshihara R."/>
            <person name="Yukawa K."/>
            <person name="Zhong H."/>
            <person name="Yano M."/>
            <person name="Yuan Q."/>
            <person name="Ouyang S."/>
            <person name="Liu J."/>
            <person name="Jones K.M."/>
            <person name="Gansberger K."/>
            <person name="Moffat K."/>
            <person name="Hill J."/>
            <person name="Bera J."/>
            <person name="Fadrosh D."/>
            <person name="Jin S."/>
            <person name="Johri S."/>
            <person name="Kim M."/>
            <person name="Overton L."/>
            <person name="Reardon M."/>
            <person name="Tsitrin T."/>
            <person name="Vuong H."/>
            <person name="Weaver B."/>
            <person name="Ciecko A."/>
            <person name="Tallon L."/>
            <person name="Jackson J."/>
            <person name="Pai G."/>
            <person name="Aken S.V."/>
            <person name="Utterback T."/>
            <person name="Reidmuller S."/>
            <person name="Feldblyum T."/>
            <person name="Hsiao J."/>
            <person name="Zismann V."/>
            <person name="Iobst S."/>
            <person name="de Vazeille A.R."/>
            <person name="Buell C.R."/>
            <person name="Ying K."/>
            <person name="Li Y."/>
            <person name="Lu T."/>
            <person name="Huang Y."/>
            <person name="Zhao Q."/>
            <person name="Feng Q."/>
            <person name="Zhang L."/>
            <person name="Zhu J."/>
            <person name="Weng Q."/>
            <person name="Mu J."/>
            <person name="Lu Y."/>
            <person name="Fan D."/>
            <person name="Liu Y."/>
            <person name="Guan J."/>
            <person name="Zhang Y."/>
            <person name="Yu S."/>
            <person name="Liu X."/>
            <person name="Zhang Y."/>
            <person name="Hong G."/>
            <person name="Han B."/>
            <person name="Choisne N."/>
            <person name="Demange N."/>
            <person name="Orjeda G."/>
            <person name="Samain S."/>
            <person name="Cattolico L."/>
            <person name="Pelletier E."/>
            <person name="Couloux A."/>
            <person name="Segurens B."/>
            <person name="Wincker P."/>
            <person name="D'Hont A."/>
            <person name="Scarpelli C."/>
            <person name="Weissenbach J."/>
            <person name="Salanoubat M."/>
            <person name="Quetier F."/>
            <person name="Yu Y."/>
            <person name="Kim H.R."/>
            <person name="Rambo T."/>
            <person name="Currie J."/>
            <person name="Collura K."/>
            <person name="Luo M."/>
            <person name="Yang T."/>
            <person name="Ammiraju J.S.S."/>
            <person name="Engler F."/>
            <person name="Soderlund C."/>
            <person name="Wing R.A."/>
            <person name="Palmer L.E."/>
            <person name="de la Bastide M."/>
            <person name="Spiegel L."/>
            <person name="Nascimento L."/>
            <person name="Zutavern T."/>
            <person name="O'Shaughnessy A."/>
            <person name="Dike S."/>
            <person name="Dedhia N."/>
            <person name="Preston R."/>
            <person name="Balija V."/>
            <person name="McCombie W.R."/>
            <person name="Chow T."/>
            <person name="Chen H."/>
            <person name="Chung M."/>
            <person name="Chen C."/>
            <person name="Shaw J."/>
            <person name="Wu H."/>
            <person name="Hsiao K."/>
            <person name="Chao Y."/>
            <person name="Chu M."/>
            <person name="Cheng C."/>
            <person name="Hour A."/>
            <person name="Lee P."/>
            <person name="Lin S."/>
            <person name="Lin Y."/>
            <person name="Liou J."/>
            <person name="Liu S."/>
            <person name="Hsing Y."/>
            <person name="Raghuvanshi S."/>
            <person name="Mohanty A."/>
            <person name="Bharti A.K."/>
            <person name="Gaur A."/>
            <person name="Gupta V."/>
            <person name="Kumar D."/>
            <person name="Ravi V."/>
            <person name="Vij S."/>
            <person name="Kapur A."/>
            <person name="Khurana P."/>
            <person name="Khurana P."/>
            <person name="Khurana J.P."/>
            <person name="Tyagi A.K."/>
            <person name="Gaikwad K."/>
            <person name="Singh A."/>
            <person name="Dalal V."/>
            <person name="Srivastava S."/>
            <person name="Dixit A."/>
            <person name="Pal A.K."/>
            <person name="Ghazi I.A."/>
            <person name="Yadav M."/>
            <person name="Pandit A."/>
            <person name="Bhargava A."/>
            <person name="Sureshbabu K."/>
            <person name="Batra K."/>
            <person name="Sharma T.R."/>
            <person name="Mohapatra T."/>
            <person name="Singh N.K."/>
            <person name="Messing J."/>
            <person name="Nelson A.B."/>
            <person name="Fuks G."/>
            <person name="Kavchok S."/>
            <person name="Keizer G."/>
            <person name="Linton E."/>
            <person name="Llaca V."/>
            <person name="Song R."/>
            <person name="Tanyolac B."/>
            <person name="Young S."/>
            <person name="Ho-Il K."/>
            <person name="Hahn J.H."/>
            <person name="Sangsakoo G."/>
            <person name="Vanavichit A."/>
            <person name="de Mattos Luiz.A.T."/>
            <person name="Zimmer P.D."/>
            <person name="Malone G."/>
            <person name="Dellagostin O."/>
            <person name="de Oliveira A.C."/>
            <person name="Bevan M."/>
            <person name="Bancroft I."/>
            <person name="Minx P."/>
            <person name="Cordum H."/>
            <person name="Wilson R."/>
            <person name="Cheng Z."/>
            <person name="Jin W."/>
            <person name="Jiang J."/>
            <person name="Leong S.A."/>
            <person name="Iwama H."/>
            <person name="Gojobori T."/>
            <person name="Itoh T."/>
            <person name="Niimura Y."/>
            <person name="Fujii Y."/>
            <person name="Habara T."/>
            <person name="Sakai H."/>
            <person name="Sato Y."/>
            <person name="Wilson G."/>
            <person name="Kumar K."/>
            <person name="McCouch S."/>
            <person name="Juretic N."/>
            <person name="Hoen D."/>
            <person name="Wright S."/>
            <person name="Bruskiewich R."/>
            <person name="Bureau T."/>
            <person name="Miyao A."/>
            <person name="Hirochika H."/>
            <person name="Nishikawa T."/>
            <person name="Kadowaki K."/>
            <person name="Sugiura M."/>
            <person name="Burr B."/>
            <person name="Sasaki T."/>
        </authorList>
    </citation>
    <scope>NUCLEOTIDE SEQUENCE [LARGE SCALE GENOMIC DNA]</scope>
    <source>
        <strain evidence="3">cv. Nipponbare</strain>
    </source>
</reference>
<reference evidence="3" key="4">
    <citation type="journal article" date="2008" name="Nucleic Acids Res.">
        <title>The rice annotation project database (RAP-DB): 2008 update.</title>
        <authorList>
            <consortium name="The rice annotation project (RAP)"/>
        </authorList>
    </citation>
    <scope>GENOME REANNOTATION</scope>
    <source>
        <strain evidence="3">cv. Nipponbare</strain>
    </source>
</reference>